<name>A0A0F9UEI5_9ZZZZ</name>
<gene>
    <name evidence="1" type="ORF">LCGC14_0231920</name>
</gene>
<sequence>MTSIPAEGYFTVEARTNAEAKTAHDDGLEIHREHLGGNAIAELTISSGSVTATQGFHSIDTEIDAGSDFLDNIVQTNLDAGHLLLIRAQDSGRTVNVRDIQGGAGEILTADGATFALDNIDKWLLLVREGAQWLEVLRSYGTDSASAAAFLGAAVLGANIFTGVQKWDKGGDVASTASMSLGTDGNSFDITGTDAITSIATLGLGTWVLLRFTGILTFTHHSTDLICPGGQNITTAVDTRILLWEYAVGDWMVMGHEQAGARNYEDRTLQRVNFKDTGEITVAKGNLGATPDFDMEDGNSFLGTLDQAASPTFSNPTASDELCGFALGLTNGEAFTITWPASVDWEGGSPPTLTASGYDELIFWTRDGGTIWHGAVVTTDSS</sequence>
<evidence type="ECO:0008006" key="2">
    <source>
        <dbReference type="Google" id="ProtNLM"/>
    </source>
</evidence>
<proteinExistence type="predicted"/>
<protein>
    <recommendedName>
        <fullName evidence="2">Major tropism determinant N-terminal domain-containing protein</fullName>
    </recommendedName>
</protein>
<comment type="caution">
    <text evidence="1">The sequence shown here is derived from an EMBL/GenBank/DDBJ whole genome shotgun (WGS) entry which is preliminary data.</text>
</comment>
<evidence type="ECO:0000313" key="1">
    <source>
        <dbReference type="EMBL" id="KKN90079.1"/>
    </source>
</evidence>
<reference evidence="1" key="1">
    <citation type="journal article" date="2015" name="Nature">
        <title>Complex archaea that bridge the gap between prokaryotes and eukaryotes.</title>
        <authorList>
            <person name="Spang A."/>
            <person name="Saw J.H."/>
            <person name="Jorgensen S.L."/>
            <person name="Zaremba-Niedzwiedzka K."/>
            <person name="Martijn J."/>
            <person name="Lind A.E."/>
            <person name="van Eijk R."/>
            <person name="Schleper C."/>
            <person name="Guy L."/>
            <person name="Ettema T.J."/>
        </authorList>
    </citation>
    <scope>NUCLEOTIDE SEQUENCE</scope>
</reference>
<dbReference type="EMBL" id="LAZR01000113">
    <property type="protein sequence ID" value="KKN90079.1"/>
    <property type="molecule type" value="Genomic_DNA"/>
</dbReference>
<accession>A0A0F9UEI5</accession>
<organism evidence="1">
    <name type="scientific">marine sediment metagenome</name>
    <dbReference type="NCBI Taxonomy" id="412755"/>
    <lineage>
        <taxon>unclassified sequences</taxon>
        <taxon>metagenomes</taxon>
        <taxon>ecological metagenomes</taxon>
    </lineage>
</organism>
<dbReference type="AlphaFoldDB" id="A0A0F9UEI5"/>